<dbReference type="Proteomes" id="UP000051576">
    <property type="component" value="Unassembled WGS sequence"/>
</dbReference>
<protein>
    <recommendedName>
        <fullName evidence="2">DUF3899 domain-containing protein</fullName>
    </recommendedName>
</protein>
<dbReference type="RefSeq" id="WP_010579924.1">
    <property type="nucleotide sequence ID" value="NZ_AHYZ01000045.1"/>
</dbReference>
<evidence type="ECO:0000313" key="3">
    <source>
        <dbReference type="EMBL" id="KRM87320.1"/>
    </source>
</evidence>
<evidence type="ECO:0000256" key="1">
    <source>
        <dbReference type="SAM" id="Phobius"/>
    </source>
</evidence>
<evidence type="ECO:0000259" key="2">
    <source>
        <dbReference type="Pfam" id="PF13038"/>
    </source>
</evidence>
<keyword evidence="4" id="KW-1185">Reference proteome</keyword>
<feature type="transmembrane region" description="Helical" evidence="1">
    <location>
        <begin position="101"/>
        <end position="121"/>
    </location>
</feature>
<keyword evidence="1" id="KW-1133">Transmembrane helix</keyword>
<proteinExistence type="predicted"/>
<dbReference type="OrthoDB" id="2297631at2"/>
<feature type="transmembrane region" description="Helical" evidence="1">
    <location>
        <begin position="12"/>
        <end position="30"/>
    </location>
</feature>
<gene>
    <name evidence="3" type="ORF">FD21_GL001313</name>
</gene>
<evidence type="ECO:0000313" key="4">
    <source>
        <dbReference type="Proteomes" id="UP000051576"/>
    </source>
</evidence>
<dbReference type="Pfam" id="PF13038">
    <property type="entry name" value="DUF3899"/>
    <property type="match status" value="1"/>
</dbReference>
<sequence>MKRLNKRYFFKLTSLAQLVGLLAAVISYLVKWSLYLSNLLFLLGLALICTTVVDVLLGAHLMAGWFQRRKKGETDQEYQQRKIDIKKVGELKNRPVTIHRFGTSCLIVGLTYIALAIIITLD</sequence>
<feature type="transmembrane region" description="Helical" evidence="1">
    <location>
        <begin position="36"/>
        <end position="61"/>
    </location>
</feature>
<keyword evidence="1" id="KW-0472">Membrane</keyword>
<keyword evidence="1" id="KW-0812">Transmembrane</keyword>
<name>A0A0R2C6R1_9LACO</name>
<accession>A0A0R2C6R1</accession>
<dbReference type="InterPro" id="IPR025007">
    <property type="entry name" value="DUF3899"/>
</dbReference>
<organism evidence="3 4">
    <name type="scientific">Liquorilactobacillus vini DSM 20605</name>
    <dbReference type="NCBI Taxonomy" id="1133569"/>
    <lineage>
        <taxon>Bacteria</taxon>
        <taxon>Bacillati</taxon>
        <taxon>Bacillota</taxon>
        <taxon>Bacilli</taxon>
        <taxon>Lactobacillales</taxon>
        <taxon>Lactobacillaceae</taxon>
        <taxon>Liquorilactobacillus</taxon>
    </lineage>
</organism>
<reference evidence="3 4" key="1">
    <citation type="journal article" date="2015" name="Genome Announc.">
        <title>Expanding the biotechnology potential of lactobacilli through comparative genomics of 213 strains and associated genera.</title>
        <authorList>
            <person name="Sun Z."/>
            <person name="Harris H.M."/>
            <person name="McCann A."/>
            <person name="Guo C."/>
            <person name="Argimon S."/>
            <person name="Zhang W."/>
            <person name="Yang X."/>
            <person name="Jeffery I.B."/>
            <person name="Cooney J.C."/>
            <person name="Kagawa T.F."/>
            <person name="Liu W."/>
            <person name="Song Y."/>
            <person name="Salvetti E."/>
            <person name="Wrobel A."/>
            <person name="Rasinkangas P."/>
            <person name="Parkhill J."/>
            <person name="Rea M.C."/>
            <person name="O'Sullivan O."/>
            <person name="Ritari J."/>
            <person name="Douillard F.P."/>
            <person name="Paul Ross R."/>
            <person name="Yang R."/>
            <person name="Briner A.E."/>
            <person name="Felis G.E."/>
            <person name="de Vos W.M."/>
            <person name="Barrangou R."/>
            <person name="Klaenhammer T.R."/>
            <person name="Caufield P.W."/>
            <person name="Cui Y."/>
            <person name="Zhang H."/>
            <person name="O'Toole P.W."/>
        </authorList>
    </citation>
    <scope>NUCLEOTIDE SEQUENCE [LARGE SCALE GENOMIC DNA]</scope>
    <source>
        <strain evidence="3 4">DSM 20605</strain>
    </source>
</reference>
<dbReference type="eggNOG" id="ENOG5030ADY">
    <property type="taxonomic scope" value="Bacteria"/>
</dbReference>
<dbReference type="STRING" id="1133569.FD21_GL001313"/>
<feature type="domain" description="DUF3899" evidence="2">
    <location>
        <begin position="37"/>
        <end position="121"/>
    </location>
</feature>
<dbReference type="EMBL" id="AYYX01000038">
    <property type="protein sequence ID" value="KRM87320.1"/>
    <property type="molecule type" value="Genomic_DNA"/>
</dbReference>
<dbReference type="AlphaFoldDB" id="A0A0R2C6R1"/>
<dbReference type="PATRIC" id="fig|1133569.4.peg.1447"/>
<comment type="caution">
    <text evidence="3">The sequence shown here is derived from an EMBL/GenBank/DDBJ whole genome shotgun (WGS) entry which is preliminary data.</text>
</comment>